<reference evidence="1" key="1">
    <citation type="submission" date="2014-11" db="EMBL/GenBank/DDBJ databases">
        <authorList>
            <person name="Amaro Gonzalez C."/>
        </authorList>
    </citation>
    <scope>NUCLEOTIDE SEQUENCE</scope>
</reference>
<organism evidence="1">
    <name type="scientific">Anguilla anguilla</name>
    <name type="common">European freshwater eel</name>
    <name type="synonym">Muraena anguilla</name>
    <dbReference type="NCBI Taxonomy" id="7936"/>
    <lineage>
        <taxon>Eukaryota</taxon>
        <taxon>Metazoa</taxon>
        <taxon>Chordata</taxon>
        <taxon>Craniata</taxon>
        <taxon>Vertebrata</taxon>
        <taxon>Euteleostomi</taxon>
        <taxon>Actinopterygii</taxon>
        <taxon>Neopterygii</taxon>
        <taxon>Teleostei</taxon>
        <taxon>Anguilliformes</taxon>
        <taxon>Anguillidae</taxon>
        <taxon>Anguilla</taxon>
    </lineage>
</organism>
<protein>
    <submittedName>
        <fullName evidence="1">Uncharacterized protein</fullName>
    </submittedName>
</protein>
<reference evidence="1" key="2">
    <citation type="journal article" date="2015" name="Fish Shellfish Immunol.">
        <title>Early steps in the European eel (Anguilla anguilla)-Vibrio vulnificus interaction in the gills: Role of the RtxA13 toxin.</title>
        <authorList>
            <person name="Callol A."/>
            <person name="Pajuelo D."/>
            <person name="Ebbesson L."/>
            <person name="Teles M."/>
            <person name="MacKenzie S."/>
            <person name="Amaro C."/>
        </authorList>
    </citation>
    <scope>NUCLEOTIDE SEQUENCE</scope>
</reference>
<sequence length="15" mass="2010">MTELFRKIRQFLYHK</sequence>
<dbReference type="EMBL" id="GBXM01079783">
    <property type="protein sequence ID" value="JAH28794.1"/>
    <property type="molecule type" value="Transcribed_RNA"/>
</dbReference>
<accession>A0A0E9RI89</accession>
<evidence type="ECO:0000313" key="1">
    <source>
        <dbReference type="EMBL" id="JAH28794.1"/>
    </source>
</evidence>
<proteinExistence type="predicted"/>
<name>A0A0E9RI89_ANGAN</name>